<accession>A0A940YGS0</accession>
<protein>
    <submittedName>
        <fullName evidence="4">Serine acetyltransferase</fullName>
    </submittedName>
</protein>
<dbReference type="InterPro" id="IPR045304">
    <property type="entry name" value="LbH_SAT"/>
</dbReference>
<dbReference type="AlphaFoldDB" id="A0A940YGS0"/>
<dbReference type="Pfam" id="PF00132">
    <property type="entry name" value="Hexapep"/>
    <property type="match status" value="1"/>
</dbReference>
<name>A0A940YGS0_9BURK</name>
<evidence type="ECO:0000256" key="1">
    <source>
        <dbReference type="ARBA" id="ARBA00007274"/>
    </source>
</evidence>
<dbReference type="SUPFAM" id="SSF51161">
    <property type="entry name" value="Trimeric LpxA-like enzymes"/>
    <property type="match status" value="1"/>
</dbReference>
<organism evidence="4 5">
    <name type="scientific">Ideonella aquatica</name>
    <dbReference type="NCBI Taxonomy" id="2824119"/>
    <lineage>
        <taxon>Bacteria</taxon>
        <taxon>Pseudomonadati</taxon>
        <taxon>Pseudomonadota</taxon>
        <taxon>Betaproteobacteria</taxon>
        <taxon>Burkholderiales</taxon>
        <taxon>Sphaerotilaceae</taxon>
        <taxon>Ideonella</taxon>
    </lineage>
</organism>
<keyword evidence="5" id="KW-1185">Reference proteome</keyword>
<comment type="caution">
    <text evidence="4">The sequence shown here is derived from an EMBL/GenBank/DDBJ whole genome shotgun (WGS) entry which is preliminary data.</text>
</comment>
<sequence length="162" mass="17072">MRLMLIRRIAGHMLGGSGSVLENYLSLPRWAKTRGMVKLSRLLVLRMQRKLGVFISENAVIPKGTKFPHPVAIVIGDGVVLGQGVTIYQGVTLGGARLGDYAEGNYPVIGSNVTIFAGAIVVGRVNIGDGVTIGANAVVLTDITEYSVAVGAPARCILTNKD</sequence>
<evidence type="ECO:0000256" key="2">
    <source>
        <dbReference type="ARBA" id="ARBA00022679"/>
    </source>
</evidence>
<gene>
    <name evidence="4" type="ORF">KAK06_13325</name>
</gene>
<dbReference type="CDD" id="cd03354">
    <property type="entry name" value="LbH_SAT"/>
    <property type="match status" value="1"/>
</dbReference>
<evidence type="ECO:0000313" key="4">
    <source>
        <dbReference type="EMBL" id="MBQ0959928.1"/>
    </source>
</evidence>
<dbReference type="InterPro" id="IPR011004">
    <property type="entry name" value="Trimer_LpxA-like_sf"/>
</dbReference>
<dbReference type="InterPro" id="IPR001451">
    <property type="entry name" value="Hexapep"/>
</dbReference>
<dbReference type="Gene3D" id="2.160.10.10">
    <property type="entry name" value="Hexapeptide repeat proteins"/>
    <property type="match status" value="1"/>
</dbReference>
<evidence type="ECO:0000313" key="5">
    <source>
        <dbReference type="Proteomes" id="UP000678374"/>
    </source>
</evidence>
<comment type="similarity">
    <text evidence="1">Belongs to the transferase hexapeptide repeat family.</text>
</comment>
<keyword evidence="3" id="KW-0012">Acyltransferase</keyword>
<dbReference type="PANTHER" id="PTHR42811">
    <property type="entry name" value="SERINE ACETYLTRANSFERASE"/>
    <property type="match status" value="1"/>
</dbReference>
<dbReference type="Proteomes" id="UP000678374">
    <property type="component" value="Unassembled WGS sequence"/>
</dbReference>
<evidence type="ECO:0000256" key="3">
    <source>
        <dbReference type="ARBA" id="ARBA00023315"/>
    </source>
</evidence>
<dbReference type="EMBL" id="JAGQDE010000011">
    <property type="protein sequence ID" value="MBQ0959928.1"/>
    <property type="molecule type" value="Genomic_DNA"/>
</dbReference>
<dbReference type="GO" id="GO:0016746">
    <property type="term" value="F:acyltransferase activity"/>
    <property type="evidence" value="ECO:0007669"/>
    <property type="project" value="UniProtKB-KW"/>
</dbReference>
<reference evidence="4" key="1">
    <citation type="submission" date="2021-04" db="EMBL/GenBank/DDBJ databases">
        <title>The genome sequence of Ideonella sp. 4Y11.</title>
        <authorList>
            <person name="Liu Y."/>
        </authorList>
    </citation>
    <scope>NUCLEOTIDE SEQUENCE</scope>
    <source>
        <strain evidence="4">4Y11</strain>
    </source>
</reference>
<proteinExistence type="inferred from homology"/>
<keyword evidence="2" id="KW-0808">Transferase</keyword>